<comment type="caution">
    <text evidence="3">The sequence shown here is derived from an EMBL/GenBank/DDBJ whole genome shotgun (WGS) entry which is preliminary data.</text>
</comment>
<reference evidence="4" key="1">
    <citation type="submission" date="2017-03" db="EMBL/GenBank/DDBJ databases">
        <title>Phytopthora megakarya and P. palmivora, two closely related causual agents of cacao black pod achieved similar genome size and gene model numbers by different mechanisms.</title>
        <authorList>
            <person name="Ali S."/>
            <person name="Shao J."/>
            <person name="Larry D.J."/>
            <person name="Kronmiller B."/>
            <person name="Shen D."/>
            <person name="Strem M.D."/>
            <person name="Melnick R.L."/>
            <person name="Guiltinan M.J."/>
            <person name="Tyler B.M."/>
            <person name="Meinhardt L.W."/>
            <person name="Bailey B.A."/>
        </authorList>
    </citation>
    <scope>NUCLEOTIDE SEQUENCE [LARGE SCALE GENOMIC DNA]</scope>
    <source>
        <strain evidence="4">zdho120</strain>
    </source>
</reference>
<gene>
    <name evidence="3" type="ORF">PHMEG_00031565</name>
</gene>
<dbReference type="AlphaFoldDB" id="A0A225UXX1"/>
<accession>A0A225UXX1</accession>
<keyword evidence="4" id="KW-1185">Reference proteome</keyword>
<keyword evidence="1" id="KW-0175">Coiled coil</keyword>
<evidence type="ECO:0000256" key="2">
    <source>
        <dbReference type="SAM" id="MobiDB-lite"/>
    </source>
</evidence>
<dbReference type="EMBL" id="NBNE01010043">
    <property type="protein sequence ID" value="OWY97812.1"/>
    <property type="molecule type" value="Genomic_DNA"/>
</dbReference>
<evidence type="ECO:0000313" key="3">
    <source>
        <dbReference type="EMBL" id="OWY97812.1"/>
    </source>
</evidence>
<feature type="region of interest" description="Disordered" evidence="2">
    <location>
        <begin position="396"/>
        <end position="528"/>
    </location>
</feature>
<organism evidence="3 4">
    <name type="scientific">Phytophthora megakarya</name>
    <dbReference type="NCBI Taxonomy" id="4795"/>
    <lineage>
        <taxon>Eukaryota</taxon>
        <taxon>Sar</taxon>
        <taxon>Stramenopiles</taxon>
        <taxon>Oomycota</taxon>
        <taxon>Peronosporomycetes</taxon>
        <taxon>Peronosporales</taxon>
        <taxon>Peronosporaceae</taxon>
        <taxon>Phytophthora</taxon>
    </lineage>
</organism>
<dbReference type="Proteomes" id="UP000198211">
    <property type="component" value="Unassembled WGS sequence"/>
</dbReference>
<evidence type="ECO:0000313" key="4">
    <source>
        <dbReference type="Proteomes" id="UP000198211"/>
    </source>
</evidence>
<sequence>MRAWGFTPQEFRAEVNLATTLGPVTLAPPFAYLPASAEVVRIVAPGNPEGLQMRDIEGLVHVATRIPSLSAAQLDALSRLIVGDDRAATDILAPMHLQGAPAAVTPGQRSVAAELQAGPLIDAFGASGFGHRFLNTLNVLRIALDQLVTLEPLQNLAAAADPGSAMANALLTTALHRAQEQQTESNREWEVALREGWVQAEERLERMGMAYADSERSLTEARAEATRLQGSLDSASAECQEVQNERDVAWRDGFRALCDPQALVGYFVSMRLNGDATVFQEHVQAYSQRHTPIPHSVSLFVGRNSVPVSVPVPASGRGPGSASGSGSWEGPSRLWDVVFGPCTFGLRFRPFDLLRRFGSRPDSFVVWDSGVWRLRHFAVWRGRSGKDSHYSVSASCGAKTVPRPQDIPAKTPKHIFFDDLPDDEDGMPESLPQEVPQDDYEMGSGNAGDDDDQEKDLGNKDDEADVEILPESGSQPLLRLTPDGQHQVRPRVYTPQTDPKGLFYRAIDDDAEPPRSDEDLRKLLPADA</sequence>
<feature type="compositionally biased region" description="Basic and acidic residues" evidence="2">
    <location>
        <begin position="506"/>
        <end position="528"/>
    </location>
</feature>
<evidence type="ECO:0000256" key="1">
    <source>
        <dbReference type="SAM" id="Coils"/>
    </source>
</evidence>
<protein>
    <submittedName>
        <fullName evidence="3">Uncharacterized protein</fullName>
    </submittedName>
</protein>
<proteinExistence type="predicted"/>
<feature type="coiled-coil region" evidence="1">
    <location>
        <begin position="218"/>
        <end position="245"/>
    </location>
</feature>
<name>A0A225UXX1_9STRA</name>